<dbReference type="PANTHER" id="PTHR47506:SF1">
    <property type="entry name" value="HTH-TYPE TRANSCRIPTIONAL REGULATOR YJDC"/>
    <property type="match status" value="1"/>
</dbReference>
<accession>A0A1H1VAR7</accession>
<dbReference type="PANTHER" id="PTHR47506">
    <property type="entry name" value="TRANSCRIPTIONAL REGULATORY PROTEIN"/>
    <property type="match status" value="1"/>
</dbReference>
<dbReference type="InterPro" id="IPR009057">
    <property type="entry name" value="Homeodomain-like_sf"/>
</dbReference>
<dbReference type="InterPro" id="IPR036271">
    <property type="entry name" value="Tet_transcr_reg_TetR-rel_C_sf"/>
</dbReference>
<dbReference type="EMBL" id="LT629742">
    <property type="protein sequence ID" value="SDS81837.1"/>
    <property type="molecule type" value="Genomic_DNA"/>
</dbReference>
<feature type="domain" description="HTH tetR-type" evidence="6">
    <location>
        <begin position="9"/>
        <end position="69"/>
    </location>
</feature>
<dbReference type="InterPro" id="IPR001647">
    <property type="entry name" value="HTH_TetR"/>
</dbReference>
<organism evidence="7 8">
    <name type="scientific">Microterricola viridarii</name>
    <dbReference type="NCBI Taxonomy" id="412690"/>
    <lineage>
        <taxon>Bacteria</taxon>
        <taxon>Bacillati</taxon>
        <taxon>Actinomycetota</taxon>
        <taxon>Actinomycetes</taxon>
        <taxon>Micrococcales</taxon>
        <taxon>Microbacteriaceae</taxon>
        <taxon>Microterricola</taxon>
    </lineage>
</organism>
<protein>
    <submittedName>
        <fullName evidence="7">DNA-binding transcriptional regulator, AcrR family</fullName>
    </submittedName>
</protein>
<evidence type="ECO:0000313" key="8">
    <source>
        <dbReference type="Proteomes" id="UP000181956"/>
    </source>
</evidence>
<reference evidence="8" key="1">
    <citation type="submission" date="2016-10" db="EMBL/GenBank/DDBJ databases">
        <authorList>
            <person name="Varghese N."/>
            <person name="Submissions S."/>
        </authorList>
    </citation>
    <scope>NUCLEOTIDE SEQUENCE [LARGE SCALE GENOMIC DNA]</scope>
    <source>
        <strain evidence="8">DSM 21772</strain>
    </source>
</reference>
<evidence type="ECO:0000313" key="7">
    <source>
        <dbReference type="EMBL" id="SDS81837.1"/>
    </source>
</evidence>
<dbReference type="OrthoDB" id="7505659at2"/>
<dbReference type="STRING" id="412690.SAMN04489834_2218"/>
<evidence type="ECO:0000256" key="4">
    <source>
        <dbReference type="ARBA" id="ARBA00023163"/>
    </source>
</evidence>
<dbReference type="Gene3D" id="1.10.357.10">
    <property type="entry name" value="Tetracycline Repressor, domain 2"/>
    <property type="match status" value="1"/>
</dbReference>
<gene>
    <name evidence="7" type="ORF">SAMN04489834_2218</name>
</gene>
<dbReference type="PRINTS" id="PR00455">
    <property type="entry name" value="HTHTETR"/>
</dbReference>
<keyword evidence="3 5" id="KW-0238">DNA-binding</keyword>
<dbReference type="GO" id="GO:0003677">
    <property type="term" value="F:DNA binding"/>
    <property type="evidence" value="ECO:0007669"/>
    <property type="project" value="UniProtKB-UniRule"/>
</dbReference>
<evidence type="ECO:0000256" key="3">
    <source>
        <dbReference type="ARBA" id="ARBA00023125"/>
    </source>
</evidence>
<dbReference type="RefSeq" id="WP_083364098.1">
    <property type="nucleotide sequence ID" value="NZ_LT629742.1"/>
</dbReference>
<keyword evidence="1" id="KW-0678">Repressor</keyword>
<evidence type="ECO:0000256" key="5">
    <source>
        <dbReference type="PROSITE-ProRule" id="PRU00335"/>
    </source>
</evidence>
<keyword evidence="4" id="KW-0804">Transcription</keyword>
<keyword evidence="2" id="KW-0805">Transcription regulation</keyword>
<proteinExistence type="predicted"/>
<keyword evidence="8" id="KW-1185">Reference proteome</keyword>
<dbReference type="SUPFAM" id="SSF48498">
    <property type="entry name" value="Tetracyclin repressor-like, C-terminal domain"/>
    <property type="match status" value="1"/>
</dbReference>
<sequence>MARQYAKSAAVRRTIIESCSETFQESGFRGVSMAEIARRAGISHTGLLHHFPRKEALLTAVLQLQDERGEQFLREHSTLSPEIDPVAILRGMVATLVERDRYAGLVELSATLGGEATTPGHPAHDYFAARYHDVRSFLTRLFTALRNEDRLRSSLSPAHLAAMTLAATDGLNTQWLYARDEIDVDAIVNAFLASVVKGLGDQLPE</sequence>
<dbReference type="SUPFAM" id="SSF46689">
    <property type="entry name" value="Homeodomain-like"/>
    <property type="match status" value="1"/>
</dbReference>
<evidence type="ECO:0000259" key="6">
    <source>
        <dbReference type="PROSITE" id="PS50977"/>
    </source>
</evidence>
<dbReference type="Proteomes" id="UP000181956">
    <property type="component" value="Chromosome I"/>
</dbReference>
<dbReference type="Pfam" id="PF13977">
    <property type="entry name" value="TetR_C_6"/>
    <property type="match status" value="1"/>
</dbReference>
<evidence type="ECO:0000256" key="1">
    <source>
        <dbReference type="ARBA" id="ARBA00022491"/>
    </source>
</evidence>
<feature type="DNA-binding region" description="H-T-H motif" evidence="5">
    <location>
        <begin position="32"/>
        <end position="51"/>
    </location>
</feature>
<evidence type="ECO:0000256" key="2">
    <source>
        <dbReference type="ARBA" id="ARBA00023015"/>
    </source>
</evidence>
<dbReference type="AlphaFoldDB" id="A0A1H1VAR7"/>
<dbReference type="InterPro" id="IPR039538">
    <property type="entry name" value="BetI_C"/>
</dbReference>
<name>A0A1H1VAR7_9MICO</name>
<dbReference type="Pfam" id="PF00440">
    <property type="entry name" value="TetR_N"/>
    <property type="match status" value="1"/>
</dbReference>
<dbReference type="PROSITE" id="PS50977">
    <property type="entry name" value="HTH_TETR_2"/>
    <property type="match status" value="1"/>
</dbReference>